<dbReference type="GO" id="GO:0016042">
    <property type="term" value="P:lipid catabolic process"/>
    <property type="evidence" value="ECO:0007669"/>
    <property type="project" value="UniProtKB-KW"/>
</dbReference>
<dbReference type="PANTHER" id="PTHR10336">
    <property type="entry name" value="PHOSPHOINOSITIDE-SPECIFIC PHOSPHOLIPASE C FAMILY PROTEIN"/>
    <property type="match status" value="1"/>
</dbReference>
<dbReference type="Pfam" id="PF00388">
    <property type="entry name" value="PI-PLC-X"/>
    <property type="match status" value="1"/>
</dbReference>
<dbReference type="Gene3D" id="2.60.40.150">
    <property type="entry name" value="C2 domain"/>
    <property type="match status" value="1"/>
</dbReference>
<dbReference type="SUPFAM" id="SSF51695">
    <property type="entry name" value="PLC-like phosphodiesterases"/>
    <property type="match status" value="1"/>
</dbReference>
<comment type="function">
    <text evidence="6">The production of the second messenger molecules diacylglycerol (DAG) and inositol 1,4,5-trisphosphate (IP3) is mediated by activated phosphatidylinositol-specific phospholipase C enzymes.</text>
</comment>
<comment type="caution">
    <text evidence="11">The sequence shown here is derived from an EMBL/GenBank/DDBJ whole genome shotgun (WGS) entry which is preliminary data.</text>
</comment>
<dbReference type="AlphaFoldDB" id="J6F0B8"/>
<sequence>MPLWKWNKADDEDVGETLSPDAVGGGGHGGERTALQEQLRVSKAIRLFLSHHGVLSAEDVESDTPSPALRKMLQRPHAVVPPELLDDSHPLTEYFISSSHNTYLLAHQLFGKSCPSSYETTLRAGAKCVEIDAWDNTDDLQEPKVTHGYTLVSNTPFRKVCETIRDYWDNDKSNPKAPIFLSLENHCGGPGQERLVAIMREVFGHRLLDDCDDHSETSPQLSRLEGKIAVIVEYHWPDAESQAQDDEGSSSSSSSDSEDDAVAKKQYEARKEDAPASPIISELARLGVYAQSVKPTSAGWYDLALDGYPHHHLINLSEVGLGTHLPANCDKVRAHNAQYLMRVYPKGTRVNSSNLNPVPFWHVGAQICALNWQRFGASLQLNEAMFTHSNGYILKPTYMRKGHVHAHSHGQHADRSNPKYPFPRRKLALRVVGATDVPERKDGIKPYISCQLVCGTDTGKPEKRKTGKYNDHDHLKFLNEVGADQYNPIWDETLEWEYDDDELVFLRILLKSDDKFARNPVIAAACIRLLYAQPGWHFVRLMDAHGQETKSIVFIKLDVSDA</sequence>
<evidence type="ECO:0000256" key="5">
    <source>
        <dbReference type="ARBA" id="ARBA00023224"/>
    </source>
</evidence>
<feature type="region of interest" description="Disordered" evidence="8">
    <location>
        <begin position="240"/>
        <end position="274"/>
    </location>
</feature>
<dbReference type="PRINTS" id="PR00390">
    <property type="entry name" value="PHPHLIPASEC"/>
</dbReference>
<keyword evidence="4 7" id="KW-0443">Lipid metabolism</keyword>
<proteinExistence type="predicted"/>
<dbReference type="InterPro" id="IPR017946">
    <property type="entry name" value="PLC-like_Pdiesterase_TIM-brl"/>
</dbReference>
<dbReference type="InterPro" id="IPR000008">
    <property type="entry name" value="C2_dom"/>
</dbReference>
<dbReference type="EMBL" id="ALBS01000201">
    <property type="protein sequence ID" value="EJT48572.1"/>
    <property type="molecule type" value="Genomic_DNA"/>
</dbReference>
<evidence type="ECO:0000313" key="11">
    <source>
        <dbReference type="EMBL" id="EJT48572.1"/>
    </source>
</evidence>
<evidence type="ECO:0000256" key="6">
    <source>
        <dbReference type="ARBA" id="ARBA00059664"/>
    </source>
</evidence>
<dbReference type="Gene3D" id="3.20.20.190">
    <property type="entry name" value="Phosphatidylinositol (PI) phosphodiesterase"/>
    <property type="match status" value="1"/>
</dbReference>
<evidence type="ECO:0000256" key="1">
    <source>
        <dbReference type="ARBA" id="ARBA00001195"/>
    </source>
</evidence>
<dbReference type="Pfam" id="PF00387">
    <property type="entry name" value="PI-PLC-Y"/>
    <property type="match status" value="1"/>
</dbReference>
<dbReference type="KEGG" id="tasa:A1Q1_02421"/>
<dbReference type="PANTHER" id="PTHR10336:SF169">
    <property type="entry name" value="PHOSPHOINOSITIDE PHOSPHOLIPASE C"/>
    <property type="match status" value="1"/>
</dbReference>
<name>J6F0B8_TRIAS</name>
<dbReference type="GO" id="GO:0048015">
    <property type="term" value="P:phosphatidylinositol-mediated signaling"/>
    <property type="evidence" value="ECO:0007669"/>
    <property type="project" value="TreeGrafter"/>
</dbReference>
<evidence type="ECO:0000256" key="4">
    <source>
        <dbReference type="ARBA" id="ARBA00023098"/>
    </source>
</evidence>
<accession>J6F0B8</accession>
<dbReference type="InterPro" id="IPR000909">
    <property type="entry name" value="PLipase_C_PInositol-sp_X_dom"/>
</dbReference>
<dbReference type="InterPro" id="IPR001192">
    <property type="entry name" value="PI-PLC_fam"/>
</dbReference>
<dbReference type="OrthoDB" id="269822at2759"/>
<dbReference type="InterPro" id="IPR035892">
    <property type="entry name" value="C2_domain_sf"/>
</dbReference>
<keyword evidence="2 7" id="KW-0378">Hydrolase</keyword>
<comment type="catalytic activity">
    <reaction evidence="1 7">
        <text>a 1,2-diacyl-sn-glycero-3-phospho-(1D-myo-inositol-4,5-bisphosphate) + H2O = 1D-myo-inositol 1,4,5-trisphosphate + a 1,2-diacyl-sn-glycerol + H(+)</text>
        <dbReference type="Rhea" id="RHEA:33179"/>
        <dbReference type="ChEBI" id="CHEBI:15377"/>
        <dbReference type="ChEBI" id="CHEBI:15378"/>
        <dbReference type="ChEBI" id="CHEBI:17815"/>
        <dbReference type="ChEBI" id="CHEBI:58456"/>
        <dbReference type="ChEBI" id="CHEBI:203600"/>
        <dbReference type="EC" id="3.1.4.11"/>
    </reaction>
</comment>
<dbReference type="GeneID" id="25985935"/>
<gene>
    <name evidence="11" type="ORF">A1Q1_02421</name>
</gene>
<dbReference type="InterPro" id="IPR001711">
    <property type="entry name" value="PLipase_C_Pinositol-sp_Y"/>
</dbReference>
<dbReference type="HOGENOM" id="CLU_002738_3_1_1"/>
<organism evidence="11 12">
    <name type="scientific">Trichosporon asahii var. asahii (strain ATCC 90039 / CBS 2479 / JCM 2466 / KCTC 7840 / NBRC 103889/ NCYC 2677 / UAMH 7654)</name>
    <name type="common">Yeast</name>
    <dbReference type="NCBI Taxonomy" id="1186058"/>
    <lineage>
        <taxon>Eukaryota</taxon>
        <taxon>Fungi</taxon>
        <taxon>Dikarya</taxon>
        <taxon>Basidiomycota</taxon>
        <taxon>Agaricomycotina</taxon>
        <taxon>Tremellomycetes</taxon>
        <taxon>Trichosporonales</taxon>
        <taxon>Trichosporonaceae</taxon>
        <taxon>Trichosporon</taxon>
    </lineage>
</organism>
<dbReference type="PROSITE" id="PS50008">
    <property type="entry name" value="PIPLC_Y_DOMAIN"/>
    <property type="match status" value="1"/>
</dbReference>
<feature type="compositionally biased region" description="Basic and acidic residues" evidence="8">
    <location>
        <begin position="261"/>
        <end position="274"/>
    </location>
</feature>
<keyword evidence="5" id="KW-0807">Transducer</keyword>
<dbReference type="SMART" id="SM00149">
    <property type="entry name" value="PLCYc"/>
    <property type="match status" value="1"/>
</dbReference>
<evidence type="ECO:0000259" key="10">
    <source>
        <dbReference type="PROSITE" id="PS50008"/>
    </source>
</evidence>
<evidence type="ECO:0000256" key="2">
    <source>
        <dbReference type="ARBA" id="ARBA00022801"/>
    </source>
</evidence>
<dbReference type="Pfam" id="PF00168">
    <property type="entry name" value="C2"/>
    <property type="match status" value="1"/>
</dbReference>
<evidence type="ECO:0000256" key="8">
    <source>
        <dbReference type="SAM" id="MobiDB-lite"/>
    </source>
</evidence>
<feature type="domain" description="C2" evidence="9">
    <location>
        <begin position="408"/>
        <end position="543"/>
    </location>
</feature>
<dbReference type="SUPFAM" id="SSF49562">
    <property type="entry name" value="C2 domain (Calcium/lipid-binding domain, CaLB)"/>
    <property type="match status" value="1"/>
</dbReference>
<dbReference type="Proteomes" id="UP000002748">
    <property type="component" value="Unassembled WGS sequence"/>
</dbReference>
<evidence type="ECO:0000256" key="3">
    <source>
        <dbReference type="ARBA" id="ARBA00022963"/>
    </source>
</evidence>
<evidence type="ECO:0000256" key="7">
    <source>
        <dbReference type="RuleBase" id="RU361133"/>
    </source>
</evidence>
<evidence type="ECO:0000313" key="12">
    <source>
        <dbReference type="Proteomes" id="UP000002748"/>
    </source>
</evidence>
<dbReference type="GO" id="GO:0051209">
    <property type="term" value="P:release of sequestered calcium ion into cytosol"/>
    <property type="evidence" value="ECO:0007669"/>
    <property type="project" value="TreeGrafter"/>
</dbReference>
<dbReference type="GO" id="GO:0004435">
    <property type="term" value="F:phosphatidylinositol-4,5-bisphosphate phospholipase C activity"/>
    <property type="evidence" value="ECO:0007669"/>
    <property type="project" value="UniProtKB-EC"/>
</dbReference>
<dbReference type="PROSITE" id="PS50007">
    <property type="entry name" value="PIPLC_X_DOMAIN"/>
    <property type="match status" value="1"/>
</dbReference>
<dbReference type="RefSeq" id="XP_014179158.1">
    <property type="nucleotide sequence ID" value="XM_014323683.1"/>
</dbReference>
<dbReference type="EC" id="3.1.4.11" evidence="7"/>
<dbReference type="VEuPathDB" id="FungiDB:A1Q1_02421"/>
<reference evidence="11 12" key="1">
    <citation type="journal article" date="2012" name="Eukaryot. Cell">
        <title>Draft genome sequence of CBS 2479, the standard type strain of Trichosporon asahii.</title>
        <authorList>
            <person name="Yang R.Y."/>
            <person name="Li H.T."/>
            <person name="Zhu H."/>
            <person name="Zhou G.P."/>
            <person name="Wang M."/>
            <person name="Wang L."/>
        </authorList>
    </citation>
    <scope>NUCLEOTIDE SEQUENCE [LARGE SCALE GENOMIC DNA]</scope>
    <source>
        <strain evidence="12">ATCC 90039 / CBS 2479 / JCM 2466 / KCTC 7840 / NCYC 2677 / UAMH 7654</strain>
    </source>
</reference>
<dbReference type="PROSITE" id="PS50004">
    <property type="entry name" value="C2"/>
    <property type="match status" value="1"/>
</dbReference>
<feature type="region of interest" description="Disordered" evidence="8">
    <location>
        <begin position="1"/>
        <end position="31"/>
    </location>
</feature>
<protein>
    <recommendedName>
        <fullName evidence="7">Phosphoinositide phospholipase C</fullName>
        <ecNumber evidence="7">3.1.4.11</ecNumber>
    </recommendedName>
</protein>
<dbReference type="CDD" id="cd00275">
    <property type="entry name" value="C2_PLC_like"/>
    <property type="match status" value="1"/>
</dbReference>
<keyword evidence="3 7" id="KW-0442">Lipid degradation</keyword>
<dbReference type="SMART" id="SM00148">
    <property type="entry name" value="PLCXc"/>
    <property type="match status" value="1"/>
</dbReference>
<evidence type="ECO:0000259" key="9">
    <source>
        <dbReference type="PROSITE" id="PS50004"/>
    </source>
</evidence>
<feature type="domain" description="PI-PLC Y-box" evidence="10">
    <location>
        <begin position="283"/>
        <end position="400"/>
    </location>
</feature>
<dbReference type="FunFam" id="3.20.20.190:FF:000039">
    <property type="entry name" value="Phosphoinositide phospholipase C"/>
    <property type="match status" value="1"/>
</dbReference>